<dbReference type="InterPro" id="IPR029044">
    <property type="entry name" value="Nucleotide-diphossugar_trans"/>
</dbReference>
<accession>A0A317FHS2</accession>
<proteinExistence type="predicted"/>
<dbReference type="Pfam" id="PF00535">
    <property type="entry name" value="Glycos_transf_2"/>
    <property type="match status" value="1"/>
</dbReference>
<dbReference type="EMBL" id="QGNA01000001">
    <property type="protein sequence ID" value="PWS38634.1"/>
    <property type="molecule type" value="Genomic_DNA"/>
</dbReference>
<evidence type="ECO:0000259" key="1">
    <source>
        <dbReference type="Pfam" id="PF00535"/>
    </source>
</evidence>
<keyword evidence="3" id="KW-1185">Reference proteome</keyword>
<dbReference type="PANTHER" id="PTHR43179">
    <property type="entry name" value="RHAMNOSYLTRANSFERASE WBBL"/>
    <property type="match status" value="1"/>
</dbReference>
<comment type="caution">
    <text evidence="2">The sequence shown here is derived from an EMBL/GenBank/DDBJ whole genome shotgun (WGS) entry which is preliminary data.</text>
</comment>
<dbReference type="Gene3D" id="3.90.550.10">
    <property type="entry name" value="Spore Coat Polysaccharide Biosynthesis Protein SpsA, Chain A"/>
    <property type="match status" value="1"/>
</dbReference>
<reference evidence="3" key="1">
    <citation type="submission" date="2018-05" db="EMBL/GenBank/DDBJ databases">
        <authorList>
            <person name="Du Z."/>
            <person name="Wang X."/>
        </authorList>
    </citation>
    <scope>NUCLEOTIDE SEQUENCE [LARGE SCALE GENOMIC DNA]</scope>
    <source>
        <strain evidence="3">CQN31</strain>
    </source>
</reference>
<protein>
    <recommendedName>
        <fullName evidence="1">Glycosyltransferase 2-like domain-containing protein</fullName>
    </recommendedName>
</protein>
<evidence type="ECO:0000313" key="3">
    <source>
        <dbReference type="Proteomes" id="UP000245765"/>
    </source>
</evidence>
<evidence type="ECO:0000313" key="2">
    <source>
        <dbReference type="EMBL" id="PWS38634.1"/>
    </source>
</evidence>
<dbReference type="PANTHER" id="PTHR43179:SF7">
    <property type="entry name" value="RHAMNOSYLTRANSFERASE WBBL"/>
    <property type="match status" value="1"/>
</dbReference>
<dbReference type="Proteomes" id="UP000245765">
    <property type="component" value="Unassembled WGS sequence"/>
</dbReference>
<dbReference type="InterPro" id="IPR001173">
    <property type="entry name" value="Glyco_trans_2-like"/>
</dbReference>
<gene>
    <name evidence="2" type="ORF">DFH01_05020</name>
</gene>
<name>A0A317FHS2_9PROT</name>
<organism evidence="2 3">
    <name type="scientific">Falsiroseomonas bella</name>
    <dbReference type="NCBI Taxonomy" id="2184016"/>
    <lineage>
        <taxon>Bacteria</taxon>
        <taxon>Pseudomonadati</taxon>
        <taxon>Pseudomonadota</taxon>
        <taxon>Alphaproteobacteria</taxon>
        <taxon>Acetobacterales</taxon>
        <taxon>Roseomonadaceae</taxon>
        <taxon>Falsiroseomonas</taxon>
    </lineage>
</organism>
<dbReference type="OrthoDB" id="7665907at2"/>
<dbReference type="AlphaFoldDB" id="A0A317FHS2"/>
<dbReference type="RefSeq" id="WP_109869255.1">
    <property type="nucleotide sequence ID" value="NZ_QGNA01000001.1"/>
</dbReference>
<feature type="domain" description="Glycosyltransferase 2-like" evidence="1">
    <location>
        <begin position="31"/>
        <end position="132"/>
    </location>
</feature>
<dbReference type="SUPFAM" id="SSF53448">
    <property type="entry name" value="Nucleotide-diphospho-sugar transferases"/>
    <property type="match status" value="1"/>
</dbReference>
<sequence>MTDRREEFNPALFQHDPAATYPWQVFDRVTIAMLSWNRQAMTERALQAIYRHAGMPFDLLVLDNASTDGVADMLEAMAAAQPNMRLHRNPENVGQNRGMRQIRDMVPADGLVVYLDNDIEFLSSNFLVHIQKAFHAVRLAKGRPDAVLSMRVINGEEHGFRHASDVLRLHVPSDRSGAPRCSFAATNKDKAGPDRQFEEQVLVGLSDFIINQCWACPAPLFKSVPYEELYPTYIGGDDALASAHWDSLGIPMGYLENGPIARHLDWPYTGEKIRLYERLTRERAVTDLSYLMWKVRRFFK</sequence>